<keyword evidence="1" id="KW-1133">Transmembrane helix</keyword>
<dbReference type="Proteomes" id="UP000199109">
    <property type="component" value="Unassembled WGS sequence"/>
</dbReference>
<evidence type="ECO:0000256" key="1">
    <source>
        <dbReference type="SAM" id="Phobius"/>
    </source>
</evidence>
<accession>A0A1G7EIZ4</accession>
<evidence type="ECO:0000313" key="2">
    <source>
        <dbReference type="EMBL" id="SDE63652.1"/>
    </source>
</evidence>
<keyword evidence="3" id="KW-1185">Reference proteome</keyword>
<dbReference type="AlphaFoldDB" id="A0A1G7EIZ4"/>
<name>A0A1G7EIZ4_9FLAO</name>
<feature type="transmembrane region" description="Helical" evidence="1">
    <location>
        <begin position="30"/>
        <end position="49"/>
    </location>
</feature>
<keyword evidence="1" id="KW-0472">Membrane</keyword>
<keyword evidence="1" id="KW-0812">Transmembrane</keyword>
<reference evidence="2 3" key="1">
    <citation type="submission" date="2016-10" db="EMBL/GenBank/DDBJ databases">
        <authorList>
            <person name="de Groot N.N."/>
        </authorList>
    </citation>
    <scope>NUCLEOTIDE SEQUENCE [LARGE SCALE GENOMIC DNA]</scope>
    <source>
        <strain evidence="2 3">DSM 23421</strain>
    </source>
</reference>
<evidence type="ECO:0000313" key="3">
    <source>
        <dbReference type="Proteomes" id="UP000199109"/>
    </source>
</evidence>
<gene>
    <name evidence="2" type="ORF">SAMN05421636_106212</name>
</gene>
<sequence>MDRRRMILTDGIEINPPAGEGQFSRMTTRLAIPLKLILLVITILFFKFVRCKDIFENEGHDD</sequence>
<dbReference type="EMBL" id="FNAO01000006">
    <property type="protein sequence ID" value="SDE63652.1"/>
    <property type="molecule type" value="Genomic_DNA"/>
</dbReference>
<organism evidence="2 3">
    <name type="scientific">Pricia antarctica</name>
    <dbReference type="NCBI Taxonomy" id="641691"/>
    <lineage>
        <taxon>Bacteria</taxon>
        <taxon>Pseudomonadati</taxon>
        <taxon>Bacteroidota</taxon>
        <taxon>Flavobacteriia</taxon>
        <taxon>Flavobacteriales</taxon>
        <taxon>Flavobacteriaceae</taxon>
        <taxon>Pricia</taxon>
    </lineage>
</organism>
<proteinExistence type="predicted"/>
<protein>
    <submittedName>
        <fullName evidence="2">Uncharacterized protein</fullName>
    </submittedName>
</protein>